<dbReference type="SUPFAM" id="SSF109854">
    <property type="entry name" value="DinB/YfiT-like putative metalloenzymes"/>
    <property type="match status" value="1"/>
</dbReference>
<dbReference type="InterPro" id="IPR034660">
    <property type="entry name" value="DinB/YfiT-like"/>
</dbReference>
<accession>A0ABX0BQF1</accession>
<evidence type="ECO:0000259" key="2">
    <source>
        <dbReference type="Pfam" id="PF11716"/>
    </source>
</evidence>
<sequence length="271" mass="28979">MGVSMDQVLDDLMAETEVLRELIADLDDTGISASTPAAGWTVRDQLTHLAYFDETATQAAVDPAAFRRDAEALLAGGMDFPDRVAAEHAKLPAADVRAWFARARTELVAVFRGLEPKARLPWYGPDMSALSSATARLMETWAHGQDVADTLGRDREPTDRLRHIAHLGVRTTAFSFALNGKPAPSVPIRVELDAPSGDRWAWGPDDAADRVAGTALDFCLAVTQRRHLDDTALRVTGPVAAEWLSIAQTFAGAPGTGRAPLSATTQPGGPS</sequence>
<comment type="caution">
    <text evidence="3">The sequence shown here is derived from an EMBL/GenBank/DDBJ whole genome shotgun (WGS) entry which is preliminary data.</text>
</comment>
<dbReference type="Gene3D" id="1.20.120.450">
    <property type="entry name" value="dinb family like domain"/>
    <property type="match status" value="1"/>
</dbReference>
<keyword evidence="4" id="KW-1185">Reference proteome</keyword>
<dbReference type="Proteomes" id="UP000470404">
    <property type="component" value="Unassembled WGS sequence"/>
</dbReference>
<name>A0ABX0BQF1_9PSEU</name>
<dbReference type="Pfam" id="PF08608">
    <property type="entry name" value="Wyosine_form"/>
    <property type="match status" value="1"/>
</dbReference>
<dbReference type="InterPro" id="IPR017517">
    <property type="entry name" value="Maleyloyr_isom"/>
</dbReference>
<organism evidence="3 4">
    <name type="scientific">Amycolatopsis rubida</name>
    <dbReference type="NCBI Taxonomy" id="112413"/>
    <lineage>
        <taxon>Bacteria</taxon>
        <taxon>Bacillati</taxon>
        <taxon>Actinomycetota</taxon>
        <taxon>Actinomycetes</taxon>
        <taxon>Pseudonocardiales</taxon>
        <taxon>Pseudonocardiaceae</taxon>
        <taxon>Amycolatopsis</taxon>
    </lineage>
</organism>
<gene>
    <name evidence="3" type="ORF">G3I59_20240</name>
</gene>
<evidence type="ECO:0000313" key="4">
    <source>
        <dbReference type="Proteomes" id="UP000470404"/>
    </source>
</evidence>
<feature type="domain" description="tRNA wybutosine-synthesis" evidence="1">
    <location>
        <begin position="185"/>
        <end position="233"/>
    </location>
</feature>
<evidence type="ECO:0000259" key="1">
    <source>
        <dbReference type="Pfam" id="PF08608"/>
    </source>
</evidence>
<dbReference type="EMBL" id="JAAGNC010000094">
    <property type="protein sequence ID" value="NEC57862.1"/>
    <property type="molecule type" value="Genomic_DNA"/>
</dbReference>
<dbReference type="InterPro" id="IPR013917">
    <property type="entry name" value="tRNA_wybutosine-synth"/>
</dbReference>
<dbReference type="InterPro" id="IPR024344">
    <property type="entry name" value="MDMPI_metal-binding"/>
</dbReference>
<dbReference type="RefSeq" id="WP_067591317.1">
    <property type="nucleotide sequence ID" value="NZ_JAAGNC010000094.1"/>
</dbReference>
<feature type="domain" description="Mycothiol-dependent maleylpyruvate isomerase metal-binding" evidence="2">
    <location>
        <begin position="13"/>
        <end position="148"/>
    </location>
</feature>
<dbReference type="NCBIfam" id="TIGR03084">
    <property type="entry name" value="TIGR03084 family metal-binding protein"/>
    <property type="match status" value="1"/>
</dbReference>
<proteinExistence type="predicted"/>
<evidence type="ECO:0000313" key="3">
    <source>
        <dbReference type="EMBL" id="NEC57862.1"/>
    </source>
</evidence>
<dbReference type="InterPro" id="IPR017518">
    <property type="entry name" value="CHP03084"/>
</dbReference>
<dbReference type="Pfam" id="PF11716">
    <property type="entry name" value="MDMPI_N"/>
    <property type="match status" value="1"/>
</dbReference>
<reference evidence="3 4" key="1">
    <citation type="submission" date="2020-01" db="EMBL/GenBank/DDBJ databases">
        <title>Insect and environment-associated Actinomycetes.</title>
        <authorList>
            <person name="Currrie C."/>
            <person name="Chevrette M."/>
            <person name="Carlson C."/>
            <person name="Stubbendieck R."/>
            <person name="Wendt-Pienkowski E."/>
        </authorList>
    </citation>
    <scope>NUCLEOTIDE SEQUENCE [LARGE SCALE GENOMIC DNA]</scope>
    <source>
        <strain evidence="3 4">SID8386</strain>
    </source>
</reference>
<protein>
    <submittedName>
        <fullName evidence="3">TIGR03084 family protein</fullName>
    </submittedName>
</protein>
<dbReference type="NCBIfam" id="TIGR03083">
    <property type="entry name" value="maleylpyruvate isomerase family mycothiol-dependent enzyme"/>
    <property type="match status" value="1"/>
</dbReference>